<dbReference type="InterPro" id="IPR002213">
    <property type="entry name" value="UDP_glucos_trans"/>
</dbReference>
<protein>
    <recommendedName>
        <fullName evidence="2">glucuronosyltransferase</fullName>
        <ecNumber evidence="2">2.4.1.17</ecNumber>
    </recommendedName>
</protein>
<dbReference type="eggNOG" id="KOG1192">
    <property type="taxonomic scope" value="Eukaryota"/>
</dbReference>
<dbReference type="PANTHER" id="PTHR48043">
    <property type="entry name" value="EG:EG0003.4 PROTEIN-RELATED"/>
    <property type="match status" value="1"/>
</dbReference>
<dbReference type="PANTHER" id="PTHR48043:SF39">
    <property type="entry name" value="GLUCURONOSYLTRANSFERASE"/>
    <property type="match status" value="1"/>
</dbReference>
<name>A0A1I7UJ16_9PELO</name>
<keyword evidence="7" id="KW-1185">Reference proteome</keyword>
<dbReference type="Pfam" id="PF00201">
    <property type="entry name" value="UDPGT"/>
    <property type="match status" value="1"/>
</dbReference>
<dbReference type="WBParaSite" id="Csp11.Scaffold629.g9816.t1">
    <property type="protein sequence ID" value="Csp11.Scaffold629.g9816.t1"/>
    <property type="gene ID" value="Csp11.Scaffold629.g9816"/>
</dbReference>
<dbReference type="InterPro" id="IPR050271">
    <property type="entry name" value="UDP-glycosyltransferase"/>
</dbReference>
<evidence type="ECO:0000256" key="4">
    <source>
        <dbReference type="ARBA" id="ARBA00022679"/>
    </source>
</evidence>
<evidence type="ECO:0000313" key="8">
    <source>
        <dbReference type="WBParaSite" id="Csp11.Scaffold629.g9816.t1"/>
    </source>
</evidence>
<organism evidence="7 8">
    <name type="scientific">Caenorhabditis tropicalis</name>
    <dbReference type="NCBI Taxonomy" id="1561998"/>
    <lineage>
        <taxon>Eukaryota</taxon>
        <taxon>Metazoa</taxon>
        <taxon>Ecdysozoa</taxon>
        <taxon>Nematoda</taxon>
        <taxon>Chromadorea</taxon>
        <taxon>Rhabditida</taxon>
        <taxon>Rhabditina</taxon>
        <taxon>Rhabditomorpha</taxon>
        <taxon>Rhabditoidea</taxon>
        <taxon>Rhabditidae</taxon>
        <taxon>Peloderinae</taxon>
        <taxon>Caenorhabditis</taxon>
    </lineage>
</organism>
<evidence type="ECO:0000313" key="7">
    <source>
        <dbReference type="Proteomes" id="UP000095282"/>
    </source>
</evidence>
<comment type="catalytic activity">
    <reaction evidence="6">
        <text>glucuronate acceptor + UDP-alpha-D-glucuronate = acceptor beta-D-glucuronoside + UDP + H(+)</text>
        <dbReference type="Rhea" id="RHEA:21032"/>
        <dbReference type="ChEBI" id="CHEBI:15378"/>
        <dbReference type="ChEBI" id="CHEBI:58052"/>
        <dbReference type="ChEBI" id="CHEBI:58223"/>
        <dbReference type="ChEBI" id="CHEBI:132367"/>
        <dbReference type="ChEBI" id="CHEBI:132368"/>
        <dbReference type="EC" id="2.4.1.17"/>
    </reaction>
</comment>
<dbReference type="Proteomes" id="UP000095282">
    <property type="component" value="Unplaced"/>
</dbReference>
<comment type="similarity">
    <text evidence="1">Belongs to the UDP-glycosyltransferase family.</text>
</comment>
<evidence type="ECO:0000256" key="2">
    <source>
        <dbReference type="ARBA" id="ARBA00012544"/>
    </source>
</evidence>
<sequence length="103" mass="11534">MTAFLTHGGLGSTNEAAFLGKPTIMVPIFADQSRNSNMLGRHGMSIVLHKRDLGDSPKLRNAFREILHNKNYKLNAEKVAEMVKNQPLKPKELVVKYVEFVGK</sequence>
<dbReference type="GO" id="GO:0015020">
    <property type="term" value="F:glucuronosyltransferase activity"/>
    <property type="evidence" value="ECO:0007669"/>
    <property type="project" value="UniProtKB-EC"/>
</dbReference>
<dbReference type="EC" id="2.4.1.17" evidence="2"/>
<dbReference type="AlphaFoldDB" id="A0A1I7UJ16"/>
<proteinExistence type="inferred from homology"/>
<keyword evidence="4" id="KW-0808">Transferase</keyword>
<keyword evidence="5" id="KW-0732">Signal</keyword>
<dbReference type="STRING" id="1561998.A0A1I7UJ16"/>
<evidence type="ECO:0000256" key="6">
    <source>
        <dbReference type="ARBA" id="ARBA00047475"/>
    </source>
</evidence>
<dbReference type="Gene3D" id="3.40.50.2000">
    <property type="entry name" value="Glycogen Phosphorylase B"/>
    <property type="match status" value="1"/>
</dbReference>
<evidence type="ECO:0000256" key="5">
    <source>
        <dbReference type="ARBA" id="ARBA00022729"/>
    </source>
</evidence>
<keyword evidence="3" id="KW-0328">Glycosyltransferase</keyword>
<dbReference type="SUPFAM" id="SSF53756">
    <property type="entry name" value="UDP-Glycosyltransferase/glycogen phosphorylase"/>
    <property type="match status" value="1"/>
</dbReference>
<accession>A0A1I7UJ16</accession>
<evidence type="ECO:0000256" key="3">
    <source>
        <dbReference type="ARBA" id="ARBA00022676"/>
    </source>
</evidence>
<reference evidence="8" key="1">
    <citation type="submission" date="2016-11" db="UniProtKB">
        <authorList>
            <consortium name="WormBaseParasite"/>
        </authorList>
    </citation>
    <scope>IDENTIFICATION</scope>
</reference>
<evidence type="ECO:0000256" key="1">
    <source>
        <dbReference type="ARBA" id="ARBA00009995"/>
    </source>
</evidence>